<comment type="caution">
    <text evidence="2">The sequence shown here is derived from an EMBL/GenBank/DDBJ whole genome shotgun (WGS) entry which is preliminary data.</text>
</comment>
<feature type="compositionally biased region" description="Low complexity" evidence="1">
    <location>
        <begin position="47"/>
        <end position="62"/>
    </location>
</feature>
<evidence type="ECO:0000313" key="3">
    <source>
        <dbReference type="Proteomes" id="UP000279236"/>
    </source>
</evidence>
<gene>
    <name evidence="2" type="ORF">EHS24_004930</name>
</gene>
<keyword evidence="3" id="KW-1185">Reference proteome</keyword>
<evidence type="ECO:0000256" key="1">
    <source>
        <dbReference type="SAM" id="MobiDB-lite"/>
    </source>
</evidence>
<sequence length="557" mass="60690">MAGTAPAVTATGSGSVPPSMSISSLAYLVPETPTKESAVATGPSPPSSLSSTPPTPPSKGTSPPRPLRRSRAVRCSLLPGMEGMGPTPRVASLTRRSKVSFLSLPQEATLGVLAYITVPDMKSLLMAVAPDRKAFHNLQLHIIATLIERTWSSKSAATVWREVTIECDRYKWHLVHKPQMCPANCRHPEMHMHDKGTELDLARRNWASKGTFSESHACRVMHKSEVEFCTTILHDLYESPGEDDAASDRFLVELVASDGVRRMWDAMYANPPDFAFISSVRKLSRLYCLCAHALSINLPREEQWLSLSAIPPIDCKGRVAWEDVWAALAIIARPSKLLPMADMPVPSVRISLSCNPAALAPKGPWDWADICGTWYIAMAQFPGGSLKLMSYGCVNLVPRAPDVISDAMAKMDAENGFGFSNPPSYGATLATGLPKSDALPPIYFSGLTQSSSLSRYHLRGIAQLTTDQPPEVRYRVIFRNAETSLDELCFEGVHIGGPGSKRGVVGVAFSLMNNIWYKGLDLDRDNAPPPPPCDTPLAYAAWFWKPEPTGHSLPTSI</sequence>
<dbReference type="GeneID" id="39589473"/>
<dbReference type="STRING" id="105984.A0A427Y6E5"/>
<dbReference type="OrthoDB" id="3226064at2759"/>
<dbReference type="Proteomes" id="UP000279236">
    <property type="component" value="Unassembled WGS sequence"/>
</dbReference>
<organism evidence="2 3">
    <name type="scientific">Apiotrichum porosum</name>
    <dbReference type="NCBI Taxonomy" id="105984"/>
    <lineage>
        <taxon>Eukaryota</taxon>
        <taxon>Fungi</taxon>
        <taxon>Dikarya</taxon>
        <taxon>Basidiomycota</taxon>
        <taxon>Agaricomycotina</taxon>
        <taxon>Tremellomycetes</taxon>
        <taxon>Trichosporonales</taxon>
        <taxon>Trichosporonaceae</taxon>
        <taxon>Apiotrichum</taxon>
    </lineage>
</organism>
<feature type="region of interest" description="Disordered" evidence="1">
    <location>
        <begin position="1"/>
        <end position="21"/>
    </location>
</feature>
<dbReference type="AlphaFoldDB" id="A0A427Y6E5"/>
<protein>
    <recommendedName>
        <fullName evidence="4">F-box domain-containing protein</fullName>
    </recommendedName>
</protein>
<reference evidence="2 3" key="1">
    <citation type="submission" date="2018-11" db="EMBL/GenBank/DDBJ databases">
        <title>Genome sequence of Apiotrichum porosum DSM 27194.</title>
        <authorList>
            <person name="Aliyu H."/>
            <person name="Gorte O."/>
            <person name="Ochsenreither K."/>
        </authorList>
    </citation>
    <scope>NUCLEOTIDE SEQUENCE [LARGE SCALE GENOMIC DNA]</scope>
    <source>
        <strain evidence="2 3">DSM 27194</strain>
    </source>
</reference>
<proteinExistence type="predicted"/>
<dbReference type="RefSeq" id="XP_028479444.1">
    <property type="nucleotide sequence ID" value="XM_028620472.1"/>
</dbReference>
<dbReference type="EMBL" id="RSCE01000002">
    <property type="protein sequence ID" value="RSH86659.1"/>
    <property type="molecule type" value="Genomic_DNA"/>
</dbReference>
<feature type="compositionally biased region" description="Low complexity" evidence="1">
    <location>
        <begin position="12"/>
        <end position="21"/>
    </location>
</feature>
<evidence type="ECO:0000313" key="2">
    <source>
        <dbReference type="EMBL" id="RSH86659.1"/>
    </source>
</evidence>
<evidence type="ECO:0008006" key="4">
    <source>
        <dbReference type="Google" id="ProtNLM"/>
    </source>
</evidence>
<accession>A0A427Y6E5</accession>
<name>A0A427Y6E5_9TREE</name>
<feature type="region of interest" description="Disordered" evidence="1">
    <location>
        <begin position="33"/>
        <end position="69"/>
    </location>
</feature>